<feature type="region of interest" description="Disordered" evidence="2">
    <location>
        <begin position="217"/>
        <end position="253"/>
    </location>
</feature>
<feature type="region of interest" description="Disordered" evidence="2">
    <location>
        <begin position="153"/>
        <end position="173"/>
    </location>
</feature>
<dbReference type="Pfam" id="PF13719">
    <property type="entry name" value="Zn_ribbon_5"/>
    <property type="match status" value="1"/>
</dbReference>
<dbReference type="GeneID" id="98639329"/>
<evidence type="ECO:0000259" key="3">
    <source>
        <dbReference type="Pfam" id="PF13719"/>
    </source>
</evidence>
<feature type="domain" description="Zinc finger/thioredoxin putative" evidence="3">
    <location>
        <begin position="5"/>
        <end position="40"/>
    </location>
</feature>
<evidence type="ECO:0000256" key="2">
    <source>
        <dbReference type="SAM" id="MobiDB-lite"/>
    </source>
</evidence>
<accession>A0A1M5JZC4</accession>
<name>A0A1M5JZC4_9GAMM</name>
<feature type="compositionally biased region" description="Polar residues" evidence="2">
    <location>
        <begin position="153"/>
        <end position="163"/>
    </location>
</feature>
<organism evidence="4 5">
    <name type="scientific">Stutzerimonas xanthomarina DSM 18231</name>
    <dbReference type="NCBI Taxonomy" id="1403346"/>
    <lineage>
        <taxon>Bacteria</taxon>
        <taxon>Pseudomonadati</taxon>
        <taxon>Pseudomonadota</taxon>
        <taxon>Gammaproteobacteria</taxon>
        <taxon>Pseudomonadales</taxon>
        <taxon>Pseudomonadaceae</taxon>
        <taxon>Stutzerimonas</taxon>
    </lineage>
</organism>
<gene>
    <name evidence="4" type="ORF">SAMN02744645_0194</name>
</gene>
<reference evidence="4 5" key="1">
    <citation type="submission" date="2016-11" db="EMBL/GenBank/DDBJ databases">
        <authorList>
            <person name="Jaros S."/>
            <person name="Januszkiewicz K."/>
            <person name="Wedrychowicz H."/>
        </authorList>
    </citation>
    <scope>NUCLEOTIDE SEQUENCE [LARGE SCALE GENOMIC DNA]</scope>
    <source>
        <strain evidence="4 5">DSM 18231</strain>
    </source>
</reference>
<dbReference type="Proteomes" id="UP000184000">
    <property type="component" value="Unassembled WGS sequence"/>
</dbReference>
<protein>
    <submittedName>
        <fullName evidence="4">MJ0042 family finger-like domain-containing protein</fullName>
    </submittedName>
</protein>
<dbReference type="InterPro" id="IPR011723">
    <property type="entry name" value="Znf/thioredoxin_put"/>
</dbReference>
<dbReference type="Pfam" id="PF11906">
    <property type="entry name" value="DUF3426"/>
    <property type="match status" value="1"/>
</dbReference>
<sequence>MTSFVTQCPHCQTSFRVSRAQLAAAQGVVRCGACMELFNAARYLQDADTTGTRETGPDATSFSTGVPAVSQVPSERAQPAKSADRDETLWIHDDLDLDSLDLDEELAKLERQELELSREFLELEPQPGEQQHYAHSDLTSDNDEAWAEQLLSAESTPQANNEPTEAKPEHTGEATVDAADIRLTPVSVEHPAPPSPLAAPDPVIQQVNPTERAEPVVDLPFDSGENSARTTLTGRDRFGTERESTQSTRQDREERLFELDDEPLQLAWQARRRPWGRWLGWGLLNLIALLGLATQYVIYNFDELARQDEYRPWLEKVCPAVGCKLPPRVDISQIKSSNLVVRSHPDFAGALVVDAIIYNRAPFAQPFPLLEVRFADIQGQTLAQRTFKPGEYLSGELAGQREMPSQIPIHIALDILDPGITAVNYSLAFRSPD</sequence>
<dbReference type="AlphaFoldDB" id="A0A1M5JZC4"/>
<feature type="region of interest" description="Disordered" evidence="2">
    <location>
        <begin position="49"/>
        <end position="85"/>
    </location>
</feature>
<feature type="compositionally biased region" description="Basic and acidic residues" evidence="2">
    <location>
        <begin position="234"/>
        <end position="253"/>
    </location>
</feature>
<feature type="compositionally biased region" description="Polar residues" evidence="2">
    <location>
        <begin position="224"/>
        <end position="233"/>
    </location>
</feature>
<keyword evidence="1" id="KW-0175">Coiled coil</keyword>
<evidence type="ECO:0000313" key="5">
    <source>
        <dbReference type="Proteomes" id="UP000184000"/>
    </source>
</evidence>
<feature type="coiled-coil region" evidence="1">
    <location>
        <begin position="92"/>
        <end position="124"/>
    </location>
</feature>
<dbReference type="RefSeq" id="WP_073298712.1">
    <property type="nucleotide sequence ID" value="NZ_FQXA01000001.1"/>
</dbReference>
<dbReference type="EMBL" id="FQXA01000001">
    <property type="protein sequence ID" value="SHG45906.1"/>
    <property type="molecule type" value="Genomic_DNA"/>
</dbReference>
<dbReference type="NCBIfam" id="TIGR02098">
    <property type="entry name" value="MJ0042_CXXC"/>
    <property type="match status" value="1"/>
</dbReference>
<evidence type="ECO:0000313" key="4">
    <source>
        <dbReference type="EMBL" id="SHG45906.1"/>
    </source>
</evidence>
<proteinExistence type="predicted"/>
<evidence type="ECO:0000256" key="1">
    <source>
        <dbReference type="SAM" id="Coils"/>
    </source>
</evidence>
<feature type="compositionally biased region" description="Polar residues" evidence="2">
    <location>
        <begin position="49"/>
        <end position="64"/>
    </location>
</feature>
<dbReference type="InterPro" id="IPR021834">
    <property type="entry name" value="DUF3426"/>
</dbReference>